<evidence type="ECO:0000313" key="3">
    <source>
        <dbReference type="Proteomes" id="UP001187192"/>
    </source>
</evidence>
<comment type="caution">
    <text evidence="2">The sequence shown here is derived from an EMBL/GenBank/DDBJ whole genome shotgun (WGS) entry which is preliminary data.</text>
</comment>
<evidence type="ECO:0000313" key="2">
    <source>
        <dbReference type="EMBL" id="GMN63195.1"/>
    </source>
</evidence>
<gene>
    <name evidence="2" type="ORF">TIFTF001_032282</name>
</gene>
<feature type="compositionally biased region" description="Low complexity" evidence="1">
    <location>
        <begin position="13"/>
        <end position="23"/>
    </location>
</feature>
<name>A0AA88DWC8_FICCA</name>
<protein>
    <submittedName>
        <fullName evidence="2">Uncharacterized protein</fullName>
    </submittedName>
</protein>
<evidence type="ECO:0000256" key="1">
    <source>
        <dbReference type="SAM" id="MobiDB-lite"/>
    </source>
</evidence>
<keyword evidence="3" id="KW-1185">Reference proteome</keyword>
<sequence length="74" mass="8073">MGGFAANSKDSPAAKAPTPTAAQTRCISPVHKLNHSYTFVFMKHDLRGREREVKGDVGDKKQALNNGIRLFSDS</sequence>
<feature type="region of interest" description="Disordered" evidence="1">
    <location>
        <begin position="1"/>
        <end position="23"/>
    </location>
</feature>
<dbReference type="Proteomes" id="UP001187192">
    <property type="component" value="Unassembled WGS sequence"/>
</dbReference>
<dbReference type="AlphaFoldDB" id="A0AA88DWC8"/>
<accession>A0AA88DWC8</accession>
<reference evidence="2" key="1">
    <citation type="submission" date="2023-07" db="EMBL/GenBank/DDBJ databases">
        <title>draft genome sequence of fig (Ficus carica).</title>
        <authorList>
            <person name="Takahashi T."/>
            <person name="Nishimura K."/>
        </authorList>
    </citation>
    <scope>NUCLEOTIDE SEQUENCE</scope>
</reference>
<organism evidence="2 3">
    <name type="scientific">Ficus carica</name>
    <name type="common">Common fig</name>
    <dbReference type="NCBI Taxonomy" id="3494"/>
    <lineage>
        <taxon>Eukaryota</taxon>
        <taxon>Viridiplantae</taxon>
        <taxon>Streptophyta</taxon>
        <taxon>Embryophyta</taxon>
        <taxon>Tracheophyta</taxon>
        <taxon>Spermatophyta</taxon>
        <taxon>Magnoliopsida</taxon>
        <taxon>eudicotyledons</taxon>
        <taxon>Gunneridae</taxon>
        <taxon>Pentapetalae</taxon>
        <taxon>rosids</taxon>
        <taxon>fabids</taxon>
        <taxon>Rosales</taxon>
        <taxon>Moraceae</taxon>
        <taxon>Ficeae</taxon>
        <taxon>Ficus</taxon>
    </lineage>
</organism>
<proteinExistence type="predicted"/>
<dbReference type="EMBL" id="BTGU01000144">
    <property type="protein sequence ID" value="GMN63195.1"/>
    <property type="molecule type" value="Genomic_DNA"/>
</dbReference>